<dbReference type="eggNOG" id="KOG4757">
    <property type="taxonomic scope" value="Eukaryota"/>
</dbReference>
<dbReference type="Pfam" id="PF16686">
    <property type="entry name" value="POT1PC"/>
    <property type="match status" value="1"/>
</dbReference>
<reference evidence="10" key="1">
    <citation type="journal article" date="2013" name="Nature">
        <title>The genomes of four tapeworm species reveal adaptations to parasitism.</title>
        <authorList>
            <person name="Tsai I.J."/>
            <person name="Zarowiecki M."/>
            <person name="Holroyd N."/>
            <person name="Garciarrubio A."/>
            <person name="Sanchez-Flores A."/>
            <person name="Brooks K.L."/>
            <person name="Tracey A."/>
            <person name="Bobes R.J."/>
            <person name="Fragoso G."/>
            <person name="Sciutto E."/>
            <person name="Aslett M."/>
            <person name="Beasley H."/>
            <person name="Bennett H.M."/>
            <person name="Cai J."/>
            <person name="Camicia F."/>
            <person name="Clark R."/>
            <person name="Cucher M."/>
            <person name="De Silva N."/>
            <person name="Day T.A."/>
            <person name="Deplazes P."/>
            <person name="Estrada K."/>
            <person name="Fernandez C."/>
            <person name="Holland P.W."/>
            <person name="Hou J."/>
            <person name="Hu S."/>
            <person name="Huckvale T."/>
            <person name="Hung S.S."/>
            <person name="Kamenetzky L."/>
            <person name="Keane J.A."/>
            <person name="Kiss F."/>
            <person name="Koziol U."/>
            <person name="Lambert O."/>
            <person name="Liu K."/>
            <person name="Luo X."/>
            <person name="Luo Y."/>
            <person name="Macchiaroli N."/>
            <person name="Nichol S."/>
            <person name="Paps J."/>
            <person name="Parkinson J."/>
            <person name="Pouchkina-Stantcheva N."/>
            <person name="Riddiford N."/>
            <person name="Rosenzvit M."/>
            <person name="Salinas G."/>
            <person name="Wasmuth J.D."/>
            <person name="Zamanian M."/>
            <person name="Zheng Y."/>
            <person name="Cai X."/>
            <person name="Soberon X."/>
            <person name="Olson P.D."/>
            <person name="Laclette J.P."/>
            <person name="Brehm K."/>
            <person name="Berriman M."/>
            <person name="Garciarrubio A."/>
            <person name="Bobes R.J."/>
            <person name="Fragoso G."/>
            <person name="Sanchez-Flores A."/>
            <person name="Estrada K."/>
            <person name="Cevallos M.A."/>
            <person name="Morett E."/>
            <person name="Gonzalez V."/>
            <person name="Portillo T."/>
            <person name="Ochoa-Leyva A."/>
            <person name="Jose M.V."/>
            <person name="Sciutto E."/>
            <person name="Landa A."/>
            <person name="Jimenez L."/>
            <person name="Valdes V."/>
            <person name="Carrero J.C."/>
            <person name="Larralde C."/>
            <person name="Morales-Montor J."/>
            <person name="Limon-Lason J."/>
            <person name="Soberon X."/>
            <person name="Laclette J.P."/>
        </authorList>
    </citation>
    <scope>NUCLEOTIDE SEQUENCE [LARGE SCALE GENOMIC DNA]</scope>
</reference>
<feature type="domain" description="Telomeric single stranded DNA binding POT1/Cdc13" evidence="9">
    <location>
        <begin position="14"/>
        <end position="147"/>
    </location>
</feature>
<evidence type="ECO:0000256" key="7">
    <source>
        <dbReference type="ARBA" id="ARBA00023125"/>
    </source>
</evidence>
<dbReference type="GO" id="GO:0016233">
    <property type="term" value="P:telomere capping"/>
    <property type="evidence" value="ECO:0007669"/>
    <property type="project" value="TreeGrafter"/>
</dbReference>
<keyword evidence="11" id="KW-1185">Reference proteome</keyword>
<evidence type="ECO:0000256" key="2">
    <source>
        <dbReference type="ARBA" id="ARBA00004574"/>
    </source>
</evidence>
<evidence type="ECO:0000256" key="4">
    <source>
        <dbReference type="ARBA" id="ARBA00015253"/>
    </source>
</evidence>
<dbReference type="InterPro" id="IPR032042">
    <property type="entry name" value="POT1PC"/>
</dbReference>
<dbReference type="InterPro" id="IPR011564">
    <property type="entry name" value="Telomer_end-bd_POT1/Cdc13"/>
</dbReference>
<gene>
    <name evidence="10" type="ORF">EmuJ_000062800</name>
</gene>
<dbReference type="GO" id="GO:0000783">
    <property type="term" value="C:nuclear telomere cap complex"/>
    <property type="evidence" value="ECO:0007669"/>
    <property type="project" value="TreeGrafter"/>
</dbReference>
<evidence type="ECO:0000313" key="11">
    <source>
        <dbReference type="Proteomes" id="UP000017246"/>
    </source>
</evidence>
<sequence>MASSDVPPQHQYEFVDLRNITEGRHNIIAVVKFFKPPQKTRGSGFSMFVSISDPSLKGDKFSVTVINNNVDKLPPIHSPGDIVIMHRLSVSTFRGRLQGYGSENTGFAVAVFPGTVDSSLVPYESTSTCTFTDKDLSRVKELRTWYNSPECPLEKEAPQSLSPYKAQAEHDMHNLSRIHSVKVNSFFNTEAQVVAIYTYPTEVTNDLILCLWDGEPPRDDLDLFPFYKLSDLEHPPSQDGFQMDPRLICITRHSLLPEVGDWSVCVFIFDEHAESVRSLKPGTLIRLHNLHCTAKCDPDKRKVDMHGGGHRYGRRIELLTEETASADLLERLRLGRMARQPLNASSLSQDMDSLRMLTAGQFYEVFNGHNPTDLGAVGESSSSFPVRIRFCGWVVDVIPSKSENILNHFLLKCGTCCRIKRIQDDDRYICECESTSSFDVLPVFLLELADFSGRVIAVSSTCGVEALIGAHFPSFRACLRTVFKGATVEERVKAAEEIKEAWTACVGGWVDATLLVLQNSCQSEAKVVYLEG</sequence>
<protein>
    <recommendedName>
        <fullName evidence="4">Protection of telomeres protein 1</fullName>
    </recommendedName>
</protein>
<dbReference type="InterPro" id="IPR012340">
    <property type="entry name" value="NA-bd_OB-fold"/>
</dbReference>
<dbReference type="PANTHER" id="PTHR14513:SF0">
    <property type="entry name" value="PROTECTION OF TELOMERES PROTEIN 1"/>
    <property type="match status" value="1"/>
</dbReference>
<evidence type="ECO:0000256" key="5">
    <source>
        <dbReference type="ARBA" id="ARBA00022454"/>
    </source>
</evidence>
<dbReference type="Gene3D" id="2.40.50.140">
    <property type="entry name" value="Nucleic acid-binding proteins"/>
    <property type="match status" value="2"/>
</dbReference>
<dbReference type="Pfam" id="PF02765">
    <property type="entry name" value="POT1"/>
    <property type="match status" value="1"/>
</dbReference>
<reference evidence="10" key="2">
    <citation type="submission" date="2015-11" db="EMBL/GenBank/DDBJ databases">
        <authorList>
            <person name="Zhang Y."/>
            <person name="Guo Z."/>
        </authorList>
    </citation>
    <scope>NUCLEOTIDE SEQUENCE</scope>
</reference>
<dbReference type="SUPFAM" id="SSF50249">
    <property type="entry name" value="Nucleic acid-binding proteins"/>
    <property type="match status" value="2"/>
</dbReference>
<keyword evidence="7" id="KW-0238">DNA-binding</keyword>
<dbReference type="SMART" id="SM00976">
    <property type="entry name" value="Telo_bind"/>
    <property type="match status" value="1"/>
</dbReference>
<dbReference type="GO" id="GO:0010521">
    <property type="term" value="F:telomerase inhibitor activity"/>
    <property type="evidence" value="ECO:0007669"/>
    <property type="project" value="TreeGrafter"/>
</dbReference>
<dbReference type="InterPro" id="IPR028389">
    <property type="entry name" value="POT1"/>
</dbReference>
<dbReference type="STRING" id="6211.A0A087VXJ1"/>
<evidence type="ECO:0000256" key="1">
    <source>
        <dbReference type="ARBA" id="ARBA00004123"/>
    </source>
</evidence>
<dbReference type="CDD" id="cd04497">
    <property type="entry name" value="hPOT1_OB1_like"/>
    <property type="match status" value="1"/>
</dbReference>
<dbReference type="OMA" id="DWSVCVF"/>
<dbReference type="AlphaFoldDB" id="A0A087VXJ1"/>
<evidence type="ECO:0000259" key="9">
    <source>
        <dbReference type="SMART" id="SM00976"/>
    </source>
</evidence>
<keyword evidence="8" id="KW-0539">Nucleus</keyword>
<proteinExistence type="inferred from homology"/>
<name>A0A087VXJ1_ECHMU</name>
<evidence type="ECO:0000256" key="3">
    <source>
        <dbReference type="ARBA" id="ARBA00008442"/>
    </source>
</evidence>
<dbReference type="PANTHER" id="PTHR14513">
    <property type="entry name" value="PROTECTION OF TELOMERES 1"/>
    <property type="match status" value="1"/>
</dbReference>
<dbReference type="OrthoDB" id="2186770at2759"/>
<comment type="subcellular location">
    <subcellularLocation>
        <location evidence="2">Chromosome</location>
        <location evidence="2">Telomere</location>
    </subcellularLocation>
    <subcellularLocation>
        <location evidence="1">Nucleus</location>
    </subcellularLocation>
</comment>
<evidence type="ECO:0000256" key="8">
    <source>
        <dbReference type="ARBA" id="ARBA00023242"/>
    </source>
</evidence>
<dbReference type="Proteomes" id="UP000017246">
    <property type="component" value="Unassembled WGS sequence"/>
</dbReference>
<keyword evidence="5" id="KW-0158">Chromosome</keyword>
<evidence type="ECO:0000256" key="6">
    <source>
        <dbReference type="ARBA" id="ARBA00022895"/>
    </source>
</evidence>
<organism evidence="10 11">
    <name type="scientific">Echinococcus multilocularis</name>
    <name type="common">Fox tapeworm</name>
    <dbReference type="NCBI Taxonomy" id="6211"/>
    <lineage>
        <taxon>Eukaryota</taxon>
        <taxon>Metazoa</taxon>
        <taxon>Spiralia</taxon>
        <taxon>Lophotrochozoa</taxon>
        <taxon>Platyhelminthes</taxon>
        <taxon>Cestoda</taxon>
        <taxon>Eucestoda</taxon>
        <taxon>Cyclophyllidea</taxon>
        <taxon>Taeniidae</taxon>
        <taxon>Echinococcus</taxon>
    </lineage>
</organism>
<dbReference type="GO" id="GO:0098505">
    <property type="term" value="F:G-rich strand telomeric DNA binding"/>
    <property type="evidence" value="ECO:0007669"/>
    <property type="project" value="TreeGrafter"/>
</dbReference>
<dbReference type="EMBL" id="LN902843">
    <property type="protein sequence ID" value="CDI96898.1"/>
    <property type="molecule type" value="Genomic_DNA"/>
</dbReference>
<keyword evidence="6" id="KW-0779">Telomere</keyword>
<comment type="similarity">
    <text evidence="3">Belongs to the telombin family.</text>
</comment>
<dbReference type="GO" id="GO:0032210">
    <property type="term" value="P:regulation of telomere maintenance via telomerase"/>
    <property type="evidence" value="ECO:0007669"/>
    <property type="project" value="TreeGrafter"/>
</dbReference>
<accession>A0A087VXJ1</accession>
<evidence type="ECO:0000313" key="10">
    <source>
        <dbReference type="EMBL" id="CDI96898.1"/>
    </source>
</evidence>